<dbReference type="EMBL" id="JBBUKT010000001">
    <property type="protein sequence ID" value="MEK7949012.1"/>
    <property type="molecule type" value="Genomic_DNA"/>
</dbReference>
<dbReference type="Proteomes" id="UP001371305">
    <property type="component" value="Unassembled WGS sequence"/>
</dbReference>
<protein>
    <submittedName>
        <fullName evidence="1">Uncharacterized protein</fullName>
    </submittedName>
</protein>
<dbReference type="RefSeq" id="WP_341402378.1">
    <property type="nucleotide sequence ID" value="NZ_JBBUKT010000001.1"/>
</dbReference>
<keyword evidence="2" id="KW-1185">Reference proteome</keyword>
<name>A0ABU9AQC9_9BACT</name>
<organism evidence="1 2">
    <name type="scientific">Luteolibacter soli</name>
    <dbReference type="NCBI Taxonomy" id="3135280"/>
    <lineage>
        <taxon>Bacteria</taxon>
        <taxon>Pseudomonadati</taxon>
        <taxon>Verrucomicrobiota</taxon>
        <taxon>Verrucomicrobiia</taxon>
        <taxon>Verrucomicrobiales</taxon>
        <taxon>Verrucomicrobiaceae</taxon>
        <taxon>Luteolibacter</taxon>
    </lineage>
</organism>
<comment type="caution">
    <text evidence="1">The sequence shown here is derived from an EMBL/GenBank/DDBJ whole genome shotgun (WGS) entry which is preliminary data.</text>
</comment>
<proteinExistence type="predicted"/>
<accession>A0ABU9AQC9</accession>
<gene>
    <name evidence="1" type="ORF">WKV53_00815</name>
</gene>
<evidence type="ECO:0000313" key="2">
    <source>
        <dbReference type="Proteomes" id="UP001371305"/>
    </source>
</evidence>
<sequence length="102" mass="11617">MWIERCSCCDYEGGGTISLPISETPYFDLDKVVSGYFQLSELAQVAELRRILPELQSQPSAKVIEQLRSDGLRWHMERIENGKAVGYTREAREHGINFIIVA</sequence>
<reference evidence="1 2" key="1">
    <citation type="submission" date="2024-04" db="EMBL/GenBank/DDBJ databases">
        <title>Luteolibacter sp. isolated from soil.</title>
        <authorList>
            <person name="An J."/>
        </authorList>
    </citation>
    <scope>NUCLEOTIDE SEQUENCE [LARGE SCALE GENOMIC DNA]</scope>
    <source>
        <strain evidence="1 2">Y139</strain>
    </source>
</reference>
<evidence type="ECO:0000313" key="1">
    <source>
        <dbReference type="EMBL" id="MEK7949012.1"/>
    </source>
</evidence>